<dbReference type="SUPFAM" id="SSF48264">
    <property type="entry name" value="Cytochrome P450"/>
    <property type="match status" value="1"/>
</dbReference>
<dbReference type="AlphaFoldDB" id="A0A7I8DAB2"/>
<protein>
    <submittedName>
        <fullName evidence="1">Uncharacterized protein</fullName>
    </submittedName>
</protein>
<dbReference type="KEGG" id="eff:skT53_19020"/>
<dbReference type="Gene3D" id="1.10.630.10">
    <property type="entry name" value="Cytochrome P450"/>
    <property type="match status" value="1"/>
</dbReference>
<keyword evidence="2" id="KW-1185">Reference proteome</keyword>
<dbReference type="Proteomes" id="UP000593802">
    <property type="component" value="Chromosome"/>
</dbReference>
<reference evidence="1 2" key="1">
    <citation type="submission" date="2020-08" db="EMBL/GenBank/DDBJ databases">
        <title>Complete Genome Sequence of Effusibacillus dendaii Strain skT53, Isolated from Farmland soil.</title>
        <authorList>
            <person name="Konishi T."/>
            <person name="Kawasaki H."/>
        </authorList>
    </citation>
    <scope>NUCLEOTIDE SEQUENCE [LARGE SCALE GENOMIC DNA]</scope>
    <source>
        <strain evidence="2">skT53</strain>
    </source>
</reference>
<name>A0A7I8DAB2_9BACL</name>
<dbReference type="InterPro" id="IPR036396">
    <property type="entry name" value="Cyt_P450_sf"/>
</dbReference>
<organism evidence="1 2">
    <name type="scientific">Effusibacillus dendaii</name>
    <dbReference type="NCBI Taxonomy" id="2743772"/>
    <lineage>
        <taxon>Bacteria</taxon>
        <taxon>Bacillati</taxon>
        <taxon>Bacillota</taxon>
        <taxon>Bacilli</taxon>
        <taxon>Bacillales</taxon>
        <taxon>Alicyclobacillaceae</taxon>
        <taxon>Effusibacillus</taxon>
    </lineage>
</organism>
<dbReference type="GO" id="GO:0020037">
    <property type="term" value="F:heme binding"/>
    <property type="evidence" value="ECO:0007669"/>
    <property type="project" value="InterPro"/>
</dbReference>
<evidence type="ECO:0000313" key="2">
    <source>
        <dbReference type="Proteomes" id="UP000593802"/>
    </source>
</evidence>
<dbReference type="GO" id="GO:0005506">
    <property type="term" value="F:iron ion binding"/>
    <property type="evidence" value="ECO:0007669"/>
    <property type="project" value="InterPro"/>
</dbReference>
<dbReference type="GO" id="GO:0004497">
    <property type="term" value="F:monooxygenase activity"/>
    <property type="evidence" value="ECO:0007669"/>
    <property type="project" value="InterPro"/>
</dbReference>
<accession>A0A7I8DAB2</accession>
<gene>
    <name evidence="1" type="ORF">skT53_19020</name>
</gene>
<dbReference type="EMBL" id="AP023366">
    <property type="protein sequence ID" value="BCJ86917.1"/>
    <property type="molecule type" value="Genomic_DNA"/>
</dbReference>
<dbReference type="GO" id="GO:0016705">
    <property type="term" value="F:oxidoreductase activity, acting on paired donors, with incorporation or reduction of molecular oxygen"/>
    <property type="evidence" value="ECO:0007669"/>
    <property type="project" value="InterPro"/>
</dbReference>
<proteinExistence type="predicted"/>
<dbReference type="RefSeq" id="WP_200756400.1">
    <property type="nucleotide sequence ID" value="NZ_AP023366.1"/>
</dbReference>
<evidence type="ECO:0000313" key="1">
    <source>
        <dbReference type="EMBL" id="BCJ86917.1"/>
    </source>
</evidence>
<sequence>MDIITDTIFGMTVHDAEGEADLRNLLDSLPRMITEKARMEGHEPTEVTDTRDRAVKDSIEKLDQLMYSIIENRRQNPQENKQDVLSILLRRYAGQASARPSDDDFPGRS</sequence>